<reference evidence="2 3" key="1">
    <citation type="submission" date="2019-08" db="EMBL/GenBank/DDBJ databases">
        <title>Bacillus genomes from the desert of Cuatro Cienegas, Coahuila.</title>
        <authorList>
            <person name="Olmedo-Alvarez G."/>
        </authorList>
    </citation>
    <scope>NUCLEOTIDE SEQUENCE [LARGE SCALE GENOMIC DNA]</scope>
    <source>
        <strain evidence="2 3">CH87b_3T</strain>
    </source>
</reference>
<dbReference type="AlphaFoldDB" id="A0A5D4U793"/>
<feature type="domain" description="PA14" evidence="1">
    <location>
        <begin position="398"/>
        <end position="533"/>
    </location>
</feature>
<sequence>MIIRFSKYYLLSLLWVIGLFSVFYPMSNVEAATTNGEWQAQYYGDDKFGGEPIVKSHAALDLNWGSNSPDKSIPKDFFSARFTNVMEFENGVYRLVGEVDDKVRVYIDNQLIYEIDKAGHHMIDEWVEVPVGKHEVHVEYVELSGNAKLSLAFEKPEGWTAKYYDNVNFKGSPLIKNHLSEELSHNWGSESPGSAIPTNYFSAEFEKDITFKGGVYHLTGKVDDLAKVYIDNKLVYEINKAGSHTVSKLIEVPQGNHQVRVQYTEYTGGAKIALDFTQPEGWVAKYYNNVDLQGTPIIKEHDELNFSWGYNSPASTIPTNYFSATFENDISFKGGQYYIAGNVDDAVNVYIDGQLVYGINNAGNHKLNKLIDISPGTHKVYVEYKEFTGAAGLSLDFIQSNGWLAKYYPNEKFKGTPIYDSISNLNQNWSGGSPHSGIPSDYFSAEFVKNMNFEGGVYNLTGKADDLIKVYIDDKLVYDINSAGNHTFNKLVEISKGNHEVRVQFVEYTGGAKVSLDFTRPDGWVAKYYNNTKLQGSPVIKEHTDVNLNWKSGSPAPSIPADNFSAIIEKNINFEGGMYKLVGQVDDKLKVYVDNKLVYEINQPGHHMVDTLIEIPSGSHQIKYQYVELSGNAKLSLDFDSPQGWVAKYYKNKDLQGTPILKEHDSLSFDWGYGSPASSIPSDYFSASYERTLTFEGGIYQLAGRSDDLVKVYIDNVLVYDITQPGSHKLEDFIEVSKGKHDVRVEYTELTGGAKLSLDFVKSAGWVAKYYDNANMQGTPVLKVHEQLNFSWESGSPHHTIPANYFSATFENELTFEGGLYRLIGNVDDLVKVYVDDKLVYEMADKGSHKISDYVNISEGTHNVRVEYAEYTGAANLSLDFVKQKGIIKEYQSTSYSTNLQSMVNTQVNAKAQIDPFTYYTYIRSDGFISISNGVGTLDYNYNWALRDGPGTNFWEVTRISSSKSNPYSLRILDEVKGNDGYTWYEVNYYGWQNAKPSAIEQLVNPLNYSNKDSREYLQFLKLSGSTGLDISEVNSTVLANKGILTNQAATFIQAGIEYNVNEAYLIAHALLETGNGTSRLATGVGIVVENGTPRLANSGEKADKYVYNMYGINAKDSCPLECGALYAYEKEWFTPEKAIVGGAFFIAEDYISVGQDTLYKMRWNPESPGSHQYATDIGWAIKQTFMIHQVYSQLFNYTLIYDVPVFN</sequence>
<dbReference type="SMART" id="SM00758">
    <property type="entry name" value="PA14"/>
    <property type="match status" value="5"/>
</dbReference>
<feature type="domain" description="PA14" evidence="1">
    <location>
        <begin position="33"/>
        <end position="167"/>
    </location>
</feature>
<name>A0A5D4U793_9BACI</name>
<dbReference type="OrthoDB" id="9816557at2"/>
<proteinExistence type="predicted"/>
<dbReference type="Proteomes" id="UP000324269">
    <property type="component" value="Unassembled WGS sequence"/>
</dbReference>
<dbReference type="PROSITE" id="PS51820">
    <property type="entry name" value="PA14"/>
    <property type="match status" value="3"/>
</dbReference>
<dbReference type="EMBL" id="VTEZ01000006">
    <property type="protein sequence ID" value="TYS82959.1"/>
    <property type="molecule type" value="Genomic_DNA"/>
</dbReference>
<dbReference type="Pfam" id="PF07691">
    <property type="entry name" value="PA14"/>
    <property type="match status" value="6"/>
</dbReference>
<evidence type="ECO:0000259" key="1">
    <source>
        <dbReference type="PROSITE" id="PS51820"/>
    </source>
</evidence>
<organism evidence="2 3">
    <name type="scientific">Rossellomorea aquimaris</name>
    <dbReference type="NCBI Taxonomy" id="189382"/>
    <lineage>
        <taxon>Bacteria</taxon>
        <taxon>Bacillati</taxon>
        <taxon>Bacillota</taxon>
        <taxon>Bacilli</taxon>
        <taxon>Bacillales</taxon>
        <taxon>Bacillaceae</taxon>
        <taxon>Rossellomorea</taxon>
    </lineage>
</organism>
<gene>
    <name evidence="2" type="ORF">FZC85_17780</name>
</gene>
<feature type="domain" description="PA14" evidence="1">
    <location>
        <begin position="640"/>
        <end position="775"/>
    </location>
</feature>
<protein>
    <recommendedName>
        <fullName evidence="1">PA14 domain-containing protein</fullName>
    </recommendedName>
</protein>
<dbReference type="InterPro" id="IPR002901">
    <property type="entry name" value="MGlyc_endo_b_GlcNAc-like_dom"/>
</dbReference>
<dbReference type="GO" id="GO:0004040">
    <property type="term" value="F:amidase activity"/>
    <property type="evidence" value="ECO:0007669"/>
    <property type="project" value="InterPro"/>
</dbReference>
<dbReference type="SMART" id="SM00047">
    <property type="entry name" value="LYZ2"/>
    <property type="match status" value="1"/>
</dbReference>
<comment type="caution">
    <text evidence="2">The sequence shown here is derived from an EMBL/GenBank/DDBJ whole genome shotgun (WGS) entry which is preliminary data.</text>
</comment>
<dbReference type="Pfam" id="PF01832">
    <property type="entry name" value="Glucosaminidase"/>
    <property type="match status" value="1"/>
</dbReference>
<dbReference type="Gene3D" id="3.90.182.10">
    <property type="entry name" value="Toxin - Anthrax Protective Antigen,domain 1"/>
    <property type="match status" value="5"/>
</dbReference>
<evidence type="ECO:0000313" key="2">
    <source>
        <dbReference type="EMBL" id="TYS82959.1"/>
    </source>
</evidence>
<dbReference type="InterPro" id="IPR011658">
    <property type="entry name" value="PA14_dom"/>
</dbReference>
<dbReference type="RefSeq" id="WP_148970373.1">
    <property type="nucleotide sequence ID" value="NZ_JBNIKW010000006.1"/>
</dbReference>
<accession>A0A5D4U793</accession>
<dbReference type="SUPFAM" id="SSF56988">
    <property type="entry name" value="Anthrax protective antigen"/>
    <property type="match status" value="7"/>
</dbReference>
<dbReference type="InterPro" id="IPR037524">
    <property type="entry name" value="PA14/GLEYA"/>
</dbReference>
<evidence type="ECO:0000313" key="3">
    <source>
        <dbReference type="Proteomes" id="UP000324269"/>
    </source>
</evidence>